<sequence length="67" mass="7533">MEQTLLFEEMQPQLERITRRSQALPTRIQVLLALRLFASGPFQNVMETLQDLHKQASAGSSSVCALC</sequence>
<protein>
    <submittedName>
        <fullName evidence="1">Uncharacterized protein</fullName>
    </submittedName>
</protein>
<evidence type="ECO:0000313" key="1">
    <source>
        <dbReference type="EMBL" id="KAK8401015.1"/>
    </source>
</evidence>
<comment type="caution">
    <text evidence="1">The sequence shown here is derived from an EMBL/GenBank/DDBJ whole genome shotgun (WGS) entry which is preliminary data.</text>
</comment>
<accession>A0AAW0UMS9</accession>
<proteinExistence type="predicted"/>
<keyword evidence="2" id="KW-1185">Reference proteome</keyword>
<gene>
    <name evidence="1" type="ORF">O3P69_002647</name>
</gene>
<dbReference type="Proteomes" id="UP001487740">
    <property type="component" value="Unassembled WGS sequence"/>
</dbReference>
<reference evidence="1 2" key="1">
    <citation type="submission" date="2023-03" db="EMBL/GenBank/DDBJ databases">
        <title>High-quality genome of Scylla paramamosain provides insights in environmental adaptation.</title>
        <authorList>
            <person name="Zhang L."/>
        </authorList>
    </citation>
    <scope>NUCLEOTIDE SEQUENCE [LARGE SCALE GENOMIC DNA]</scope>
    <source>
        <strain evidence="1">LZ_2023a</strain>
        <tissue evidence="1">Muscle</tissue>
    </source>
</reference>
<evidence type="ECO:0000313" key="2">
    <source>
        <dbReference type="Proteomes" id="UP001487740"/>
    </source>
</evidence>
<name>A0AAW0UMS9_SCYPA</name>
<dbReference type="AlphaFoldDB" id="A0AAW0UMS9"/>
<organism evidence="1 2">
    <name type="scientific">Scylla paramamosain</name>
    <name type="common">Mud crab</name>
    <dbReference type="NCBI Taxonomy" id="85552"/>
    <lineage>
        <taxon>Eukaryota</taxon>
        <taxon>Metazoa</taxon>
        <taxon>Ecdysozoa</taxon>
        <taxon>Arthropoda</taxon>
        <taxon>Crustacea</taxon>
        <taxon>Multicrustacea</taxon>
        <taxon>Malacostraca</taxon>
        <taxon>Eumalacostraca</taxon>
        <taxon>Eucarida</taxon>
        <taxon>Decapoda</taxon>
        <taxon>Pleocyemata</taxon>
        <taxon>Brachyura</taxon>
        <taxon>Eubrachyura</taxon>
        <taxon>Portunoidea</taxon>
        <taxon>Portunidae</taxon>
        <taxon>Portuninae</taxon>
        <taxon>Scylla</taxon>
    </lineage>
</organism>
<dbReference type="EMBL" id="JARAKH010000009">
    <property type="protein sequence ID" value="KAK8401015.1"/>
    <property type="molecule type" value="Genomic_DNA"/>
</dbReference>